<keyword evidence="5" id="KW-0732">Signal</keyword>
<evidence type="ECO:0000313" key="16">
    <source>
        <dbReference type="Proteomes" id="UP000813462"/>
    </source>
</evidence>
<evidence type="ECO:0000256" key="8">
    <source>
        <dbReference type="PIRSR" id="PIRSR615500-1"/>
    </source>
</evidence>
<evidence type="ECO:0000256" key="4">
    <source>
        <dbReference type="ARBA" id="ARBA00022670"/>
    </source>
</evidence>
<dbReference type="CDD" id="cd04852">
    <property type="entry name" value="Peptidases_S8_3"/>
    <property type="match status" value="1"/>
</dbReference>
<feature type="compositionally biased region" description="Pro residues" evidence="10">
    <location>
        <begin position="49"/>
        <end position="60"/>
    </location>
</feature>
<evidence type="ECO:0000256" key="1">
    <source>
        <dbReference type="ARBA" id="ARBA00004613"/>
    </source>
</evidence>
<comment type="similarity">
    <text evidence="2 9">Belongs to the peptidase S8 family.</text>
</comment>
<evidence type="ECO:0000256" key="3">
    <source>
        <dbReference type="ARBA" id="ARBA00022525"/>
    </source>
</evidence>
<feature type="compositionally biased region" description="Low complexity" evidence="10">
    <location>
        <begin position="34"/>
        <end position="48"/>
    </location>
</feature>
<dbReference type="CDD" id="cd02120">
    <property type="entry name" value="PA_subtilisin_like"/>
    <property type="match status" value="1"/>
</dbReference>
<proteinExistence type="inferred from homology"/>
<comment type="subcellular location">
    <subcellularLocation>
        <location evidence="1">Secreted</location>
    </subcellularLocation>
</comment>
<feature type="domain" description="Subtilisin-like protease fibronectin type-III" evidence="14">
    <location>
        <begin position="900"/>
        <end position="998"/>
    </location>
</feature>
<dbReference type="PANTHER" id="PTHR10795">
    <property type="entry name" value="PROPROTEIN CONVERTASE SUBTILISIN/KEXIN"/>
    <property type="match status" value="1"/>
</dbReference>
<feature type="active site" description="Charge relay system" evidence="8 9">
    <location>
        <position position="472"/>
    </location>
</feature>
<dbReference type="GO" id="GO:0004252">
    <property type="term" value="F:serine-type endopeptidase activity"/>
    <property type="evidence" value="ECO:0007669"/>
    <property type="project" value="UniProtKB-UniRule"/>
</dbReference>
<protein>
    <recommendedName>
        <fullName evidence="17">CO(2)-response secreted protease-like</fullName>
    </recommendedName>
</protein>
<dbReference type="InterPro" id="IPR037045">
    <property type="entry name" value="S8pro/Inhibitor_I9_sf"/>
</dbReference>
<evidence type="ECO:0000259" key="12">
    <source>
        <dbReference type="Pfam" id="PF02225"/>
    </source>
</evidence>
<dbReference type="InterPro" id="IPR000209">
    <property type="entry name" value="Peptidase_S8/S53_dom"/>
</dbReference>
<dbReference type="AlphaFoldDB" id="A0A978V6E6"/>
<dbReference type="InterPro" id="IPR010259">
    <property type="entry name" value="S8pro/Inhibitor_I9"/>
</dbReference>
<dbReference type="PROSITE" id="PS00138">
    <property type="entry name" value="SUBTILASE_SER"/>
    <property type="match status" value="1"/>
</dbReference>
<comment type="caution">
    <text evidence="15">The sequence shown here is derived from an EMBL/GenBank/DDBJ whole genome shotgun (WGS) entry which is preliminary data.</text>
</comment>
<dbReference type="GO" id="GO:0006508">
    <property type="term" value="P:proteolysis"/>
    <property type="evidence" value="ECO:0007669"/>
    <property type="project" value="UniProtKB-KW"/>
</dbReference>
<feature type="compositionally biased region" description="Polar residues" evidence="10">
    <location>
        <begin position="1"/>
        <end position="15"/>
    </location>
</feature>
<evidence type="ECO:0000313" key="15">
    <source>
        <dbReference type="EMBL" id="KAH7523481.1"/>
    </source>
</evidence>
<feature type="domain" description="PA" evidence="12">
    <location>
        <begin position="644"/>
        <end position="717"/>
    </location>
</feature>
<evidence type="ECO:0000256" key="5">
    <source>
        <dbReference type="ARBA" id="ARBA00022729"/>
    </source>
</evidence>
<dbReference type="GO" id="GO:0005576">
    <property type="term" value="C:extracellular region"/>
    <property type="evidence" value="ECO:0007669"/>
    <property type="project" value="UniProtKB-SubCell"/>
</dbReference>
<dbReference type="InterPro" id="IPR022398">
    <property type="entry name" value="Peptidase_S8_His-AS"/>
</dbReference>
<dbReference type="Pfam" id="PF17766">
    <property type="entry name" value="fn3_6"/>
    <property type="match status" value="1"/>
</dbReference>
<dbReference type="InterPro" id="IPR045051">
    <property type="entry name" value="SBT"/>
</dbReference>
<dbReference type="Pfam" id="PF05922">
    <property type="entry name" value="Inhibitor_I9"/>
    <property type="match status" value="1"/>
</dbReference>
<dbReference type="InterPro" id="IPR036852">
    <property type="entry name" value="Peptidase_S8/S53_dom_sf"/>
</dbReference>
<dbReference type="SUPFAM" id="SSF52743">
    <property type="entry name" value="Subtilisin-like"/>
    <property type="match status" value="1"/>
</dbReference>
<dbReference type="InterPro" id="IPR034197">
    <property type="entry name" value="Peptidases_S8_3"/>
</dbReference>
<dbReference type="PROSITE" id="PS00137">
    <property type="entry name" value="SUBTILASE_HIS"/>
    <property type="match status" value="1"/>
</dbReference>
<name>A0A978V6E6_ZIZJJ</name>
<accession>A0A978V6E6</accession>
<feature type="active site" description="Charge relay system" evidence="8 9">
    <location>
        <position position="782"/>
    </location>
</feature>
<feature type="domain" description="Inhibitor I9" evidence="13">
    <location>
        <begin position="306"/>
        <end position="380"/>
    </location>
</feature>
<evidence type="ECO:0000259" key="14">
    <source>
        <dbReference type="Pfam" id="PF17766"/>
    </source>
</evidence>
<dbReference type="InterPro" id="IPR015500">
    <property type="entry name" value="Peptidase_S8_subtilisin-rel"/>
</dbReference>
<keyword evidence="6 9" id="KW-0378">Hydrolase</keyword>
<keyword evidence="7 9" id="KW-0720">Serine protease</keyword>
<dbReference type="Pfam" id="PF00082">
    <property type="entry name" value="Peptidase_S8"/>
    <property type="match status" value="1"/>
</dbReference>
<dbReference type="InterPro" id="IPR023828">
    <property type="entry name" value="Peptidase_S8_Ser-AS"/>
</dbReference>
<dbReference type="EMBL" id="JAEACU010000006">
    <property type="protein sequence ID" value="KAH7523481.1"/>
    <property type="molecule type" value="Genomic_DNA"/>
</dbReference>
<evidence type="ECO:0000256" key="2">
    <source>
        <dbReference type="ARBA" id="ARBA00011073"/>
    </source>
</evidence>
<feature type="region of interest" description="Disordered" evidence="10">
    <location>
        <begin position="1"/>
        <end position="68"/>
    </location>
</feature>
<keyword evidence="3" id="KW-0964">Secreted</keyword>
<dbReference type="Gene3D" id="3.30.70.80">
    <property type="entry name" value="Peptidase S8 propeptide/proteinase inhibitor I9"/>
    <property type="match status" value="1"/>
</dbReference>
<dbReference type="Gene3D" id="3.50.30.30">
    <property type="match status" value="1"/>
</dbReference>
<keyword evidence="4 9" id="KW-0645">Protease</keyword>
<dbReference type="Pfam" id="PF02225">
    <property type="entry name" value="PA"/>
    <property type="match status" value="1"/>
</dbReference>
<evidence type="ECO:0000256" key="7">
    <source>
        <dbReference type="ARBA" id="ARBA00022825"/>
    </source>
</evidence>
<dbReference type="PROSITE" id="PS51892">
    <property type="entry name" value="SUBTILASE"/>
    <property type="match status" value="1"/>
</dbReference>
<dbReference type="Gene3D" id="3.40.50.200">
    <property type="entry name" value="Peptidase S8/S53 domain"/>
    <property type="match status" value="2"/>
</dbReference>
<gene>
    <name evidence="15" type="ORF">FEM48_Zijuj06G0015800</name>
</gene>
<dbReference type="PRINTS" id="PR00723">
    <property type="entry name" value="SUBTILISIN"/>
</dbReference>
<dbReference type="InterPro" id="IPR003137">
    <property type="entry name" value="PA_domain"/>
</dbReference>
<dbReference type="Gene3D" id="2.60.40.2310">
    <property type="match status" value="1"/>
</dbReference>
<feature type="active site" description="Charge relay system" evidence="8 9">
    <location>
        <position position="420"/>
    </location>
</feature>
<feature type="domain" description="Peptidase S8/S53" evidence="11">
    <location>
        <begin position="411"/>
        <end position="841"/>
    </location>
</feature>
<organism evidence="15 16">
    <name type="scientific">Ziziphus jujuba var. spinosa</name>
    <dbReference type="NCBI Taxonomy" id="714518"/>
    <lineage>
        <taxon>Eukaryota</taxon>
        <taxon>Viridiplantae</taxon>
        <taxon>Streptophyta</taxon>
        <taxon>Embryophyta</taxon>
        <taxon>Tracheophyta</taxon>
        <taxon>Spermatophyta</taxon>
        <taxon>Magnoliopsida</taxon>
        <taxon>eudicotyledons</taxon>
        <taxon>Gunneridae</taxon>
        <taxon>Pentapetalae</taxon>
        <taxon>rosids</taxon>
        <taxon>fabids</taxon>
        <taxon>Rosales</taxon>
        <taxon>Rhamnaceae</taxon>
        <taxon>Paliureae</taxon>
        <taxon>Ziziphus</taxon>
    </lineage>
</organism>
<evidence type="ECO:0000256" key="6">
    <source>
        <dbReference type="ARBA" id="ARBA00022801"/>
    </source>
</evidence>
<evidence type="ECO:0000259" key="11">
    <source>
        <dbReference type="Pfam" id="PF00082"/>
    </source>
</evidence>
<feature type="region of interest" description="Disordered" evidence="10">
    <location>
        <begin position="180"/>
        <end position="202"/>
    </location>
</feature>
<dbReference type="GO" id="GO:0009610">
    <property type="term" value="P:response to symbiotic fungus"/>
    <property type="evidence" value="ECO:0007669"/>
    <property type="project" value="UniProtKB-ARBA"/>
</dbReference>
<evidence type="ECO:0000259" key="13">
    <source>
        <dbReference type="Pfam" id="PF05922"/>
    </source>
</evidence>
<evidence type="ECO:0008006" key="17">
    <source>
        <dbReference type="Google" id="ProtNLM"/>
    </source>
</evidence>
<reference evidence="15" key="1">
    <citation type="journal article" date="2021" name="Front. Plant Sci.">
        <title>Chromosome-Scale Genome Assembly for Chinese Sour Jujube and Insights Into Its Genome Evolution and Domestication Signature.</title>
        <authorList>
            <person name="Shen L.-Y."/>
            <person name="Luo H."/>
            <person name="Wang X.-L."/>
            <person name="Wang X.-M."/>
            <person name="Qiu X.-J."/>
            <person name="Liu H."/>
            <person name="Zhou S.-S."/>
            <person name="Jia K.-H."/>
            <person name="Nie S."/>
            <person name="Bao Y.-T."/>
            <person name="Zhang R.-G."/>
            <person name="Yun Q.-Z."/>
            <person name="Chai Y.-H."/>
            <person name="Lu J.-Y."/>
            <person name="Li Y."/>
            <person name="Zhao S.-W."/>
            <person name="Mao J.-F."/>
            <person name="Jia S.-G."/>
            <person name="Mao Y.-M."/>
        </authorList>
    </citation>
    <scope>NUCLEOTIDE SEQUENCE</scope>
    <source>
        <strain evidence="15">AT0</strain>
        <tissue evidence="15">Leaf</tissue>
    </source>
</reference>
<evidence type="ECO:0000256" key="9">
    <source>
        <dbReference type="PROSITE-ProRule" id="PRU01240"/>
    </source>
</evidence>
<evidence type="ECO:0000256" key="10">
    <source>
        <dbReference type="SAM" id="MobiDB-lite"/>
    </source>
</evidence>
<dbReference type="Proteomes" id="UP000813462">
    <property type="component" value="Unassembled WGS sequence"/>
</dbReference>
<dbReference type="InterPro" id="IPR041469">
    <property type="entry name" value="Subtilisin-like_FN3"/>
</dbReference>
<sequence length="1000" mass="106963">MWTSPDGNSNNNTSRLTCSPSDSDSDSDSKSKTKSSSTCSSSSLFSPSSPTPITPSPPSFPDSSNTTRKPMEEVWKDITLASLHDHHSTSTSTTLQEFLATPFHKDPSSDPSSCACEISFLGALPPPPAGIMSLNNSGSGFECRFLESNTCAGSLQPTPQLQTATMAPLVVALDTLRSSSVCPTDSKKRPQENGDNSTDRRHKRMIKNRESAARYVWLALLSFQKSTLCKEPQQLPFENYNLHQLTIKEEGKHEKGVRIPVAGLVAVVVEQDNDKNFDEVGSFEIDNISSLGETKAAYPTANNGLYIVYMGAAASSNGSLRIQHAQLLRSVLRGKPNAVVHTYKNGFSGFAARLSEAEANSIAKNPGVVSVFPDPLLKLHTTHSWDFLKYQTALKVDSNPNSDSNSSISQGSDTIIGILDTGIWPESESFTDKGMGPVPSRWKGKKLIGARFYNQEENKAVHQNSARDAIGHGTHVASTAGGSTVEGASYYGLAEGTAKGGSPASRIAMYRVCSDVGCRGSAILAAFDDAIADGVDVLSLSLGAPAMAEPDFSSDPIALGAFHAVERGILVVCSAGNDGPTQGTVSNVAPWIFTVAASTMDRDFESDVVFGSNNKVIKLRLMDGEYPLIHAKATKTSDGDEDEARNCDEIQMDKDKVKGKIVICDSDDGYRPYDKRDAVKNMGGIGAVIIDTLTRSVAENFGGFPTTVISSKDAQDILSYWNSTSKPVATILPTVAITKYKPAPPDIAAPGVNILAAWIGNDTEEAPEGKQPSPFNVISGTSMSCPHVSGIAATVKSQYPTWSPSAIRSAIMTSATHTNNLGAPITTDSGSIATPHDYGAGEVTTQGPLQPGLVYETSTIDYLYFLCYSRYELSDIKKLSNTIPSNFTCPKEWSDDAISNINYPSIAISNFDGKQSKNVTRTVTNVSGDEKAVFMATMDAPSGLDVKVIPDKLAFTKNNQKLSYQVVFSSAVSPINSHVYGSITWTNGKFSARSPFVVSK</sequence>